<sequence length="157" mass="16838">MVGRERDASGRPLNARPRDGLGRLLPRGETGVPRVPEGLGLTPAETVARAQELLDAGMPFHAHEVLEEAWKTAPEAERDLWQGLAQLAVGLTHLLRGNAVGARSLLERGAARIRPYAADPPYELEVDGLLGWAAGLLGELDGGPEAPRVPRLTARPR</sequence>
<dbReference type="InterPro" id="IPR005500">
    <property type="entry name" value="DUF309"/>
</dbReference>
<evidence type="ECO:0000313" key="2">
    <source>
        <dbReference type="EMBL" id="MFC4605035.1"/>
    </source>
</evidence>
<feature type="region of interest" description="Disordered" evidence="1">
    <location>
        <begin position="1"/>
        <end position="39"/>
    </location>
</feature>
<dbReference type="RefSeq" id="WP_378418324.1">
    <property type="nucleotide sequence ID" value="NZ_JBHSFO010000009.1"/>
</dbReference>
<keyword evidence="3" id="KW-1185">Reference proteome</keyword>
<evidence type="ECO:0000256" key="1">
    <source>
        <dbReference type="SAM" id="MobiDB-lite"/>
    </source>
</evidence>
<proteinExistence type="predicted"/>
<dbReference type="SUPFAM" id="SSF140663">
    <property type="entry name" value="TTHA0068-like"/>
    <property type="match status" value="1"/>
</dbReference>
<gene>
    <name evidence="2" type="ORF">ACFO6S_15150</name>
</gene>
<evidence type="ECO:0000313" key="3">
    <source>
        <dbReference type="Proteomes" id="UP001595914"/>
    </source>
</evidence>
<accession>A0ABV9FVM2</accession>
<organism evidence="2 3">
    <name type="scientific">Rhodococcus kronopolitis</name>
    <dbReference type="NCBI Taxonomy" id="1460226"/>
    <lineage>
        <taxon>Bacteria</taxon>
        <taxon>Bacillati</taxon>
        <taxon>Actinomycetota</taxon>
        <taxon>Actinomycetes</taxon>
        <taxon>Mycobacteriales</taxon>
        <taxon>Nocardiaceae</taxon>
        <taxon>Rhodococcus</taxon>
    </lineage>
</organism>
<reference evidence="3" key="1">
    <citation type="journal article" date="2019" name="Int. J. Syst. Evol. Microbiol.">
        <title>The Global Catalogue of Microorganisms (GCM) 10K type strain sequencing project: providing services to taxonomists for standard genome sequencing and annotation.</title>
        <authorList>
            <consortium name="The Broad Institute Genomics Platform"/>
            <consortium name="The Broad Institute Genome Sequencing Center for Infectious Disease"/>
            <person name="Wu L."/>
            <person name="Ma J."/>
        </authorList>
    </citation>
    <scope>NUCLEOTIDE SEQUENCE [LARGE SCALE GENOMIC DNA]</scope>
    <source>
        <strain evidence="3">CCUG 54520</strain>
    </source>
</reference>
<dbReference type="Proteomes" id="UP001595914">
    <property type="component" value="Unassembled WGS sequence"/>
</dbReference>
<dbReference type="Gene3D" id="1.10.3450.10">
    <property type="entry name" value="TTHA0068-like"/>
    <property type="match status" value="1"/>
</dbReference>
<dbReference type="PANTHER" id="PTHR34796">
    <property type="entry name" value="EXPRESSED PROTEIN"/>
    <property type="match status" value="1"/>
</dbReference>
<comment type="caution">
    <text evidence="2">The sequence shown here is derived from an EMBL/GenBank/DDBJ whole genome shotgun (WGS) entry which is preliminary data.</text>
</comment>
<dbReference type="EMBL" id="JBHSFO010000009">
    <property type="protein sequence ID" value="MFC4605035.1"/>
    <property type="molecule type" value="Genomic_DNA"/>
</dbReference>
<dbReference type="Pfam" id="PF03745">
    <property type="entry name" value="DUF309"/>
    <property type="match status" value="1"/>
</dbReference>
<protein>
    <submittedName>
        <fullName evidence="2">DUF309 domain-containing protein</fullName>
    </submittedName>
</protein>
<dbReference type="InterPro" id="IPR023203">
    <property type="entry name" value="TTHA0068_sf"/>
</dbReference>
<name>A0ABV9FVM2_9NOCA</name>
<dbReference type="PANTHER" id="PTHR34796:SF1">
    <property type="entry name" value="EXPRESSED PROTEIN"/>
    <property type="match status" value="1"/>
</dbReference>